<name>A0ABM8Q2U8_9BACT</name>
<dbReference type="Proteomes" id="UP000789359">
    <property type="component" value="Unassembled WGS sequence"/>
</dbReference>
<dbReference type="EMBL" id="CAJHOE010000001">
    <property type="protein sequence ID" value="CAD7287152.1"/>
    <property type="molecule type" value="Genomic_DNA"/>
</dbReference>
<comment type="caution">
    <text evidence="1">The sequence shown here is derived from an EMBL/GenBank/DDBJ whole genome shotgun (WGS) entry which is preliminary data.</text>
</comment>
<evidence type="ECO:0008006" key="3">
    <source>
        <dbReference type="Google" id="ProtNLM"/>
    </source>
</evidence>
<evidence type="ECO:0000313" key="1">
    <source>
        <dbReference type="EMBL" id="CAD7287152.1"/>
    </source>
</evidence>
<gene>
    <name evidence="1" type="ORF">LMG8286_00783</name>
</gene>
<protein>
    <recommendedName>
        <fullName evidence="3">Transformation system protein</fullName>
    </recommendedName>
</protein>
<accession>A0ABM8Q2U8</accession>
<organism evidence="1 2">
    <name type="scientific">Campylobacter suis</name>
    <dbReference type="NCBI Taxonomy" id="2790657"/>
    <lineage>
        <taxon>Bacteria</taxon>
        <taxon>Pseudomonadati</taxon>
        <taxon>Campylobacterota</taxon>
        <taxon>Epsilonproteobacteria</taxon>
        <taxon>Campylobacterales</taxon>
        <taxon>Campylobacteraceae</taxon>
        <taxon>Campylobacter</taxon>
    </lineage>
</organism>
<keyword evidence="2" id="KW-1185">Reference proteome</keyword>
<proteinExistence type="predicted"/>
<reference evidence="1 2" key="1">
    <citation type="submission" date="2020-11" db="EMBL/GenBank/DDBJ databases">
        <authorList>
            <person name="Peeters C."/>
        </authorList>
    </citation>
    <scope>NUCLEOTIDE SEQUENCE [LARGE SCALE GENOMIC DNA]</scope>
    <source>
        <strain evidence="1 2">LMG 8286</strain>
    </source>
</reference>
<evidence type="ECO:0000313" key="2">
    <source>
        <dbReference type="Proteomes" id="UP000789359"/>
    </source>
</evidence>
<sequence length="111" mass="12781">MLISLFCLLLSAQNTTFKQMPSKEQIDMLKNPFKIIKNDTQIIQQNSKKQPNLRLNAILATKAKINNKWLNLGEMIGGFKLIQINKNSVILKSTNETRKLKISKENRVKIK</sequence>